<feature type="transmembrane region" description="Helical" evidence="1">
    <location>
        <begin position="33"/>
        <end position="54"/>
    </location>
</feature>
<evidence type="ECO:0000256" key="1">
    <source>
        <dbReference type="SAM" id="Phobius"/>
    </source>
</evidence>
<gene>
    <name evidence="2" type="ORF">CC77DRAFT_594346</name>
</gene>
<evidence type="ECO:0000313" key="2">
    <source>
        <dbReference type="EMBL" id="OAG13793.1"/>
    </source>
</evidence>
<dbReference type="RefSeq" id="XP_018379214.1">
    <property type="nucleotide sequence ID" value="XM_018532401.1"/>
</dbReference>
<keyword evidence="1" id="KW-1133">Transmembrane helix</keyword>
<name>A0A177D291_ALTAL</name>
<accession>A0A177D291</accession>
<proteinExistence type="predicted"/>
<sequence length="65" mass="7462">MKSILQRATQIQWIIPKLCKMIKHTRYGLRSSSGIFGIFYLHAVLAMLCTWSTLSTLTTPFEKNS</sequence>
<organism evidence="2 3">
    <name type="scientific">Alternaria alternata</name>
    <name type="common">Alternaria rot fungus</name>
    <name type="synonym">Torula alternata</name>
    <dbReference type="NCBI Taxonomy" id="5599"/>
    <lineage>
        <taxon>Eukaryota</taxon>
        <taxon>Fungi</taxon>
        <taxon>Dikarya</taxon>
        <taxon>Ascomycota</taxon>
        <taxon>Pezizomycotina</taxon>
        <taxon>Dothideomycetes</taxon>
        <taxon>Pleosporomycetidae</taxon>
        <taxon>Pleosporales</taxon>
        <taxon>Pleosporineae</taxon>
        <taxon>Pleosporaceae</taxon>
        <taxon>Alternaria</taxon>
        <taxon>Alternaria sect. Alternaria</taxon>
        <taxon>Alternaria alternata complex</taxon>
    </lineage>
</organism>
<dbReference type="AlphaFoldDB" id="A0A177D291"/>
<dbReference type="GeneID" id="29117995"/>
<dbReference type="EMBL" id="KV441506">
    <property type="protein sequence ID" value="OAG13793.1"/>
    <property type="molecule type" value="Genomic_DNA"/>
</dbReference>
<evidence type="ECO:0000313" key="3">
    <source>
        <dbReference type="Proteomes" id="UP000077248"/>
    </source>
</evidence>
<protein>
    <submittedName>
        <fullName evidence="2">Uncharacterized protein</fullName>
    </submittedName>
</protein>
<keyword evidence="1" id="KW-0472">Membrane</keyword>
<dbReference type="Proteomes" id="UP000077248">
    <property type="component" value="Unassembled WGS sequence"/>
</dbReference>
<keyword evidence="1" id="KW-0812">Transmembrane</keyword>
<reference evidence="2 3" key="1">
    <citation type="submission" date="2016-05" db="EMBL/GenBank/DDBJ databases">
        <title>Comparative analysis of secretome profiles of manganese(II)-oxidizing ascomycete fungi.</title>
        <authorList>
            <consortium name="DOE Joint Genome Institute"/>
            <person name="Zeiner C.A."/>
            <person name="Purvine S.O."/>
            <person name="Zink E.M."/>
            <person name="Wu S."/>
            <person name="Pasa-Tolic L."/>
            <person name="Chaput D.L."/>
            <person name="Haridas S."/>
            <person name="Grigoriev I.V."/>
            <person name="Santelli C.M."/>
            <person name="Hansel C.M."/>
        </authorList>
    </citation>
    <scope>NUCLEOTIDE SEQUENCE [LARGE SCALE GENOMIC DNA]</scope>
    <source>
        <strain evidence="2 3">SRC1lrK2f</strain>
    </source>
</reference>
<dbReference type="VEuPathDB" id="FungiDB:CC77DRAFT_594346"/>
<keyword evidence="3" id="KW-1185">Reference proteome</keyword>
<dbReference type="KEGG" id="aalt:CC77DRAFT_594346"/>